<keyword evidence="8 12" id="KW-0812">Transmembrane</keyword>
<organism evidence="13 14">
    <name type="scientific">Halorhodospira halophila (strain DSM 244 / SL1)</name>
    <name type="common">Ectothiorhodospira halophila (strain DSM 244 / SL1)</name>
    <dbReference type="NCBI Taxonomy" id="349124"/>
    <lineage>
        <taxon>Bacteria</taxon>
        <taxon>Pseudomonadati</taxon>
        <taxon>Pseudomonadota</taxon>
        <taxon>Gammaproteobacteria</taxon>
        <taxon>Chromatiales</taxon>
        <taxon>Ectothiorhodospiraceae</taxon>
        <taxon>Halorhodospira</taxon>
    </lineage>
</organism>
<feature type="transmembrane region" description="Helical" evidence="12">
    <location>
        <begin position="16"/>
        <end position="36"/>
    </location>
</feature>
<dbReference type="GO" id="GO:0015886">
    <property type="term" value="P:heme transport"/>
    <property type="evidence" value="ECO:0007669"/>
    <property type="project" value="InterPro"/>
</dbReference>
<dbReference type="HOGENOM" id="CLU_180892_2_0_6"/>
<evidence type="ECO:0000256" key="9">
    <source>
        <dbReference type="ARBA" id="ARBA00022748"/>
    </source>
</evidence>
<comment type="function">
    <text evidence="1 12">Required for the export of heme to the periplasm for the biogenesis of c-type cytochromes.</text>
</comment>
<evidence type="ECO:0000256" key="3">
    <source>
        <dbReference type="ARBA" id="ARBA00008741"/>
    </source>
</evidence>
<keyword evidence="5 12" id="KW-0813">Transport</keyword>
<evidence type="ECO:0000256" key="4">
    <source>
        <dbReference type="ARBA" id="ARBA00016461"/>
    </source>
</evidence>
<evidence type="ECO:0000256" key="2">
    <source>
        <dbReference type="ARBA" id="ARBA00004377"/>
    </source>
</evidence>
<dbReference type="GO" id="GO:1903607">
    <property type="term" value="P:cytochrome c biosynthetic process"/>
    <property type="evidence" value="ECO:0007669"/>
    <property type="project" value="TreeGrafter"/>
</dbReference>
<dbReference type="NCBIfam" id="TIGR03141">
    <property type="entry name" value="cytochro_ccmD"/>
    <property type="match status" value="1"/>
</dbReference>
<dbReference type="PANTHER" id="PTHR37531:SF1">
    <property type="entry name" value="HEME EXPORTER PROTEIN D"/>
    <property type="match status" value="1"/>
</dbReference>
<proteinExistence type="inferred from homology"/>
<evidence type="ECO:0000313" key="13">
    <source>
        <dbReference type="EMBL" id="ABM62134.1"/>
    </source>
</evidence>
<comment type="subcellular location">
    <subcellularLocation>
        <location evidence="2 12">Cell inner membrane</location>
        <topology evidence="2 12">Single-pass membrane protein</topology>
    </subcellularLocation>
</comment>
<keyword evidence="7 12" id="KW-0997">Cell inner membrane</keyword>
<dbReference type="GO" id="GO:0017004">
    <property type="term" value="P:cytochrome complex assembly"/>
    <property type="evidence" value="ECO:0007669"/>
    <property type="project" value="UniProtKB-KW"/>
</dbReference>
<keyword evidence="10 12" id="KW-1133">Transmembrane helix</keyword>
<evidence type="ECO:0000256" key="11">
    <source>
        <dbReference type="ARBA" id="ARBA00023136"/>
    </source>
</evidence>
<keyword evidence="11 12" id="KW-0472">Membrane</keyword>
<evidence type="ECO:0000256" key="8">
    <source>
        <dbReference type="ARBA" id="ARBA00022692"/>
    </source>
</evidence>
<sequence>MWDGIGDFLTMGGHAAYVWGSFGMVAAVLLIEWLLVGRRRRRLQAMLQRQSQRSTAAQSQGD</sequence>
<dbReference type="RefSeq" id="WP_011814156.1">
    <property type="nucleotide sequence ID" value="NC_008789.1"/>
</dbReference>
<dbReference type="eggNOG" id="COG3114">
    <property type="taxonomic scope" value="Bacteria"/>
</dbReference>
<evidence type="ECO:0000256" key="10">
    <source>
        <dbReference type="ARBA" id="ARBA00022989"/>
    </source>
</evidence>
<evidence type="ECO:0000256" key="12">
    <source>
        <dbReference type="RuleBase" id="RU363101"/>
    </source>
</evidence>
<dbReference type="STRING" id="349124.Hhal_1367"/>
<evidence type="ECO:0000256" key="5">
    <source>
        <dbReference type="ARBA" id="ARBA00022448"/>
    </source>
</evidence>
<dbReference type="EMBL" id="CP000544">
    <property type="protein sequence ID" value="ABM62134.1"/>
    <property type="molecule type" value="Genomic_DNA"/>
</dbReference>
<keyword evidence="14" id="KW-1185">Reference proteome</keyword>
<dbReference type="Proteomes" id="UP000000647">
    <property type="component" value="Chromosome"/>
</dbReference>
<accession>A1WWS2</accession>
<keyword evidence="6 12" id="KW-1003">Cell membrane</keyword>
<reference evidence="14" key="1">
    <citation type="submission" date="2006-12" db="EMBL/GenBank/DDBJ databases">
        <title>Complete sequence of Halorhodospira halophila SL1.</title>
        <authorList>
            <consortium name="US DOE Joint Genome Institute"/>
            <person name="Copeland A."/>
            <person name="Lucas S."/>
            <person name="Lapidus A."/>
            <person name="Barry K."/>
            <person name="Detter J.C."/>
            <person name="Glavina del Rio T."/>
            <person name="Hammon N."/>
            <person name="Israni S."/>
            <person name="Dalin E."/>
            <person name="Tice H."/>
            <person name="Pitluck S."/>
            <person name="Saunders E."/>
            <person name="Brettin T."/>
            <person name="Bruce D."/>
            <person name="Han C."/>
            <person name="Tapia R."/>
            <person name="Schmutz J."/>
            <person name="Larimer F."/>
            <person name="Land M."/>
            <person name="Hauser L."/>
            <person name="Kyrpides N."/>
            <person name="Mikhailova N."/>
            <person name="Hoff W."/>
            <person name="Richardson P."/>
        </authorList>
    </citation>
    <scope>NUCLEOTIDE SEQUENCE [LARGE SCALE GENOMIC DNA]</scope>
    <source>
        <strain evidence="14">DSM 244 / SL1</strain>
    </source>
</reference>
<evidence type="ECO:0000256" key="7">
    <source>
        <dbReference type="ARBA" id="ARBA00022519"/>
    </source>
</evidence>
<gene>
    <name evidence="13" type="ordered locus">Hhal_1367</name>
</gene>
<dbReference type="InterPro" id="IPR052075">
    <property type="entry name" value="Heme_exporter_D"/>
</dbReference>
<dbReference type="AlphaFoldDB" id="A1WWS2"/>
<evidence type="ECO:0000256" key="6">
    <source>
        <dbReference type="ARBA" id="ARBA00022475"/>
    </source>
</evidence>
<evidence type="ECO:0000256" key="1">
    <source>
        <dbReference type="ARBA" id="ARBA00002442"/>
    </source>
</evidence>
<name>A1WWS2_HALHL</name>
<dbReference type="PANTHER" id="PTHR37531">
    <property type="entry name" value="HEME EXPORTER PROTEIN D"/>
    <property type="match status" value="1"/>
</dbReference>
<keyword evidence="9 12" id="KW-0201">Cytochrome c-type biogenesis</keyword>
<dbReference type="KEGG" id="hha:Hhal_1367"/>
<dbReference type="GO" id="GO:0005886">
    <property type="term" value="C:plasma membrane"/>
    <property type="evidence" value="ECO:0007669"/>
    <property type="project" value="UniProtKB-SubCell"/>
</dbReference>
<dbReference type="InterPro" id="IPR007078">
    <property type="entry name" value="Haem_export_protD_CcmD"/>
</dbReference>
<comment type="similarity">
    <text evidence="3 12">Belongs to the CcmD/CycX/HelD family.</text>
</comment>
<protein>
    <recommendedName>
        <fullName evidence="4 12">Heme exporter protein D</fullName>
    </recommendedName>
</protein>
<dbReference type="OrthoDB" id="9815607at2"/>
<evidence type="ECO:0000313" key="14">
    <source>
        <dbReference type="Proteomes" id="UP000000647"/>
    </source>
</evidence>
<reference evidence="13 14" key="2">
    <citation type="journal article" date="2013" name="Stand. Genomic Sci.">
        <title>Complete genome sequence of Halorhodospira halophila SL1.</title>
        <authorList>
            <person name="Challacombe J.F."/>
            <person name="Majid S."/>
            <person name="Deole R."/>
            <person name="Brettin T.S."/>
            <person name="Bruce D."/>
            <person name="Delano S.F."/>
            <person name="Detter J.C."/>
            <person name="Gleasner C.D."/>
            <person name="Han C.S."/>
            <person name="Misra M."/>
            <person name="Reitenga K.G."/>
            <person name="Mikhailova N."/>
            <person name="Woyke T."/>
            <person name="Pitluck S."/>
            <person name="Nolan M."/>
            <person name="Land M.L."/>
            <person name="Saunders E."/>
            <person name="Tapia R."/>
            <person name="Lapidus A."/>
            <person name="Ivanova N."/>
            <person name="Hoff W.D."/>
        </authorList>
    </citation>
    <scope>NUCLEOTIDE SEQUENCE [LARGE SCALE GENOMIC DNA]</scope>
    <source>
        <strain evidence="14">DSM 244 / SL1</strain>
    </source>
</reference>
<dbReference type="Pfam" id="PF04995">
    <property type="entry name" value="CcmD"/>
    <property type="match status" value="1"/>
</dbReference>